<feature type="region of interest" description="Disordered" evidence="1">
    <location>
        <begin position="429"/>
        <end position="477"/>
    </location>
</feature>
<organism evidence="2 3">
    <name type="scientific">Labeo rohita</name>
    <name type="common">Indian major carp</name>
    <name type="synonym">Cyprinus rohita</name>
    <dbReference type="NCBI Taxonomy" id="84645"/>
    <lineage>
        <taxon>Eukaryota</taxon>
        <taxon>Metazoa</taxon>
        <taxon>Chordata</taxon>
        <taxon>Craniata</taxon>
        <taxon>Vertebrata</taxon>
        <taxon>Euteleostomi</taxon>
        <taxon>Actinopterygii</taxon>
        <taxon>Neopterygii</taxon>
        <taxon>Teleostei</taxon>
        <taxon>Ostariophysi</taxon>
        <taxon>Cypriniformes</taxon>
        <taxon>Cyprinidae</taxon>
        <taxon>Labeoninae</taxon>
        <taxon>Labeonini</taxon>
        <taxon>Labeo</taxon>
    </lineage>
</organism>
<accession>A0ABQ8LFA1</accession>
<name>A0ABQ8LFA1_LABRO</name>
<gene>
    <name evidence="2" type="ORF">H4Q32_015334</name>
</gene>
<feature type="region of interest" description="Disordered" evidence="1">
    <location>
        <begin position="1"/>
        <end position="44"/>
    </location>
</feature>
<evidence type="ECO:0000313" key="3">
    <source>
        <dbReference type="Proteomes" id="UP000830375"/>
    </source>
</evidence>
<dbReference type="Proteomes" id="UP000830375">
    <property type="component" value="Unassembled WGS sequence"/>
</dbReference>
<feature type="compositionally biased region" description="Basic and acidic residues" evidence="1">
    <location>
        <begin position="105"/>
        <end position="121"/>
    </location>
</feature>
<feature type="region of interest" description="Disordered" evidence="1">
    <location>
        <begin position="285"/>
        <end position="307"/>
    </location>
</feature>
<feature type="compositionally biased region" description="Low complexity" evidence="1">
    <location>
        <begin position="285"/>
        <end position="297"/>
    </location>
</feature>
<sequence>MADPLRRTILAKLRGKKPKGKDASTANRPREGKEKVSQTQTGRDCISHAMRGKQSFMNADPVSRCAAHGSGFSGPGGPSERTELKRVHTPRVRGDSIGFGGCDLKPSREAFKPTDGQDLKNKEPNVTLLEQKAGKNITGDFRNPQPQPHVFDYIDAESDLIQVIENALEYHGDFRMPALQSPTFFPTDLEITVAPRLRDGAPRHHSVDSEDDDYYDNQILPYYESYAQMNDRNKNIAESVSGSNKTTQETDRLKSQLKEAYYLLINTMHNISFDGQVEDNGFVDQASSASQSHDSVSTESDACLSEERRNDSDSAFFAFLERCGLGLTGSSQSRSLQSIRNANPKPTLQRSVSDSKVKYSSNCEPVVASGHDAQPPNPTETLPTPTSTRQSSDDATVPKHPGVTVNKMQEWMQKGRVLSSEMKQRIAGSSLRANHVRPKAASRQQTGMDARWRGGPSHSSLVESVGRASGSVPAGPELDWFLSTNTLTL</sequence>
<feature type="region of interest" description="Disordered" evidence="1">
    <location>
        <begin position="67"/>
        <end position="121"/>
    </location>
</feature>
<protein>
    <submittedName>
        <fullName evidence="2">Rho GTPase-activating protein SYDE2</fullName>
    </submittedName>
</protein>
<keyword evidence="3" id="KW-1185">Reference proteome</keyword>
<proteinExistence type="predicted"/>
<evidence type="ECO:0000256" key="1">
    <source>
        <dbReference type="SAM" id="MobiDB-lite"/>
    </source>
</evidence>
<comment type="caution">
    <text evidence="2">The sequence shown here is derived from an EMBL/GenBank/DDBJ whole genome shotgun (WGS) entry which is preliminary data.</text>
</comment>
<feature type="compositionally biased region" description="Polar residues" evidence="1">
    <location>
        <begin position="330"/>
        <end position="363"/>
    </location>
</feature>
<feature type="compositionally biased region" description="Low complexity" evidence="1">
    <location>
        <begin position="379"/>
        <end position="388"/>
    </location>
</feature>
<evidence type="ECO:0000313" key="2">
    <source>
        <dbReference type="EMBL" id="KAI2649388.1"/>
    </source>
</evidence>
<dbReference type="EMBL" id="JACTAM010000023">
    <property type="protein sequence ID" value="KAI2649388.1"/>
    <property type="molecule type" value="Genomic_DNA"/>
</dbReference>
<reference evidence="2 3" key="1">
    <citation type="submission" date="2022-01" db="EMBL/GenBank/DDBJ databases">
        <title>A high-quality chromosome-level genome assembly of rohu carp, Labeo rohita.</title>
        <authorList>
            <person name="Arick M.A. II"/>
            <person name="Hsu C.-Y."/>
            <person name="Magbanua Z."/>
            <person name="Pechanova O."/>
            <person name="Grover C."/>
            <person name="Miller E."/>
            <person name="Thrash A."/>
            <person name="Ezzel L."/>
            <person name="Alam S."/>
            <person name="Benzie J."/>
            <person name="Hamilton M."/>
            <person name="Karsi A."/>
            <person name="Lawrence M.L."/>
            <person name="Peterson D.G."/>
        </authorList>
    </citation>
    <scope>NUCLEOTIDE SEQUENCE [LARGE SCALE GENOMIC DNA]</scope>
    <source>
        <strain evidence="3">BAU-BD-2019</strain>
        <tissue evidence="2">Blood</tissue>
    </source>
</reference>
<feature type="region of interest" description="Disordered" evidence="1">
    <location>
        <begin position="330"/>
        <end position="403"/>
    </location>
</feature>